<keyword evidence="5 9" id="KW-0812">Transmembrane</keyword>
<reference evidence="13 14" key="1">
    <citation type="submission" date="2018-12" db="EMBL/GenBank/DDBJ databases">
        <authorList>
            <person name="Kartti S."/>
            <person name="Manni A."/>
            <person name="Chemao El Fihri M.W."/>
            <person name="Laamarti M."/>
            <person name="Temsamani L."/>
            <person name="El Jamali J.E."/>
            <person name="Ouadghiri M."/>
            <person name="Ibrahimi A."/>
            <person name="Filati-Maltouf A."/>
        </authorList>
    </citation>
    <scope>NUCLEOTIDE SEQUENCE [LARGE SCALE GENOMIC DNA]</scope>
    <source>
        <strain evidence="13 14">MDMC339</strain>
    </source>
</reference>
<evidence type="ECO:0000313" key="14">
    <source>
        <dbReference type="Proteomes" id="UP000271705"/>
    </source>
</evidence>
<dbReference type="SUPFAM" id="SSF141729">
    <property type="entry name" value="FimD N-terminal domain-like"/>
    <property type="match status" value="1"/>
</dbReference>
<keyword evidence="9" id="KW-1029">Fimbrium biogenesis</keyword>
<dbReference type="PROSITE" id="PS01151">
    <property type="entry name" value="FIMBRIAL_USHER"/>
    <property type="match status" value="1"/>
</dbReference>
<dbReference type="GO" id="GO:0009279">
    <property type="term" value="C:cell outer membrane"/>
    <property type="evidence" value="ECO:0007669"/>
    <property type="project" value="UniProtKB-SubCell"/>
</dbReference>
<dbReference type="EMBL" id="RXLZ01000003">
    <property type="protein sequence ID" value="RTQ92005.1"/>
    <property type="molecule type" value="Genomic_DNA"/>
</dbReference>
<feature type="chain" id="PRO_5019372880" evidence="10">
    <location>
        <begin position="37"/>
        <end position="839"/>
    </location>
</feature>
<name>A0A431UPS8_STEMA</name>
<dbReference type="AlphaFoldDB" id="A0A431UPS8"/>
<dbReference type="Gene3D" id="3.10.20.410">
    <property type="match status" value="1"/>
</dbReference>
<dbReference type="InterPro" id="IPR043142">
    <property type="entry name" value="PapC-like_C_sf"/>
</dbReference>
<evidence type="ECO:0000256" key="8">
    <source>
        <dbReference type="ARBA" id="ARBA00023237"/>
    </source>
</evidence>
<accession>A0A431UPS8</accession>
<evidence type="ECO:0000256" key="2">
    <source>
        <dbReference type="ARBA" id="ARBA00008064"/>
    </source>
</evidence>
<evidence type="ECO:0000256" key="1">
    <source>
        <dbReference type="ARBA" id="ARBA00004571"/>
    </source>
</evidence>
<comment type="subcellular location">
    <subcellularLocation>
        <location evidence="1 9">Cell outer membrane</location>
        <topology evidence="1 9">Multi-pass membrane protein</topology>
    </subcellularLocation>
</comment>
<feature type="domain" description="PapC-like C-terminal" evidence="11">
    <location>
        <begin position="746"/>
        <end position="807"/>
    </location>
</feature>
<evidence type="ECO:0000256" key="5">
    <source>
        <dbReference type="ARBA" id="ARBA00022692"/>
    </source>
</evidence>
<dbReference type="InterPro" id="IPR025885">
    <property type="entry name" value="PapC_N"/>
</dbReference>
<keyword evidence="7 9" id="KW-0472">Membrane</keyword>
<evidence type="ECO:0000256" key="10">
    <source>
        <dbReference type="SAM" id="SignalP"/>
    </source>
</evidence>
<evidence type="ECO:0000256" key="3">
    <source>
        <dbReference type="ARBA" id="ARBA00022448"/>
    </source>
</evidence>
<dbReference type="Gene3D" id="2.60.40.2610">
    <property type="entry name" value="Outer membrane usher protein FimD, plug domain"/>
    <property type="match status" value="1"/>
</dbReference>
<dbReference type="GO" id="GO:0015473">
    <property type="term" value="F:fimbrial usher porin activity"/>
    <property type="evidence" value="ECO:0007669"/>
    <property type="project" value="InterPro"/>
</dbReference>
<dbReference type="Gene3D" id="2.60.40.3110">
    <property type="match status" value="1"/>
</dbReference>
<comment type="similarity">
    <text evidence="2 9">Belongs to the fimbrial export usher family.</text>
</comment>
<dbReference type="InterPro" id="IPR025949">
    <property type="entry name" value="PapC-like_C"/>
</dbReference>
<proteinExistence type="inferred from homology"/>
<evidence type="ECO:0000256" key="6">
    <source>
        <dbReference type="ARBA" id="ARBA00022729"/>
    </source>
</evidence>
<dbReference type="PANTHER" id="PTHR30451:SF5">
    <property type="entry name" value="SLR0019 PROTEIN"/>
    <property type="match status" value="1"/>
</dbReference>
<dbReference type="InterPro" id="IPR037224">
    <property type="entry name" value="PapC_N_sf"/>
</dbReference>
<dbReference type="InterPro" id="IPR018030">
    <property type="entry name" value="Fimbrial_membr_usher_CS"/>
</dbReference>
<keyword evidence="8 9" id="KW-0998">Cell outer membrane</keyword>
<dbReference type="Pfam" id="PF13954">
    <property type="entry name" value="PapC_N"/>
    <property type="match status" value="1"/>
</dbReference>
<evidence type="ECO:0000259" key="11">
    <source>
        <dbReference type="Pfam" id="PF13953"/>
    </source>
</evidence>
<dbReference type="Pfam" id="PF13953">
    <property type="entry name" value="PapC_C"/>
    <property type="match status" value="1"/>
</dbReference>
<keyword evidence="6 10" id="KW-0732">Signal</keyword>
<keyword evidence="4" id="KW-1134">Transmembrane beta strand</keyword>
<dbReference type="InterPro" id="IPR000015">
    <property type="entry name" value="Fimb_usher"/>
</dbReference>
<evidence type="ECO:0000259" key="12">
    <source>
        <dbReference type="Pfam" id="PF13954"/>
    </source>
</evidence>
<feature type="signal peptide" evidence="10">
    <location>
        <begin position="1"/>
        <end position="36"/>
    </location>
</feature>
<feature type="domain" description="PapC N-terminal" evidence="12">
    <location>
        <begin position="41"/>
        <end position="184"/>
    </location>
</feature>
<dbReference type="Pfam" id="PF00577">
    <property type="entry name" value="Usher"/>
    <property type="match status" value="1"/>
</dbReference>
<evidence type="ECO:0000256" key="7">
    <source>
        <dbReference type="ARBA" id="ARBA00023136"/>
    </source>
</evidence>
<dbReference type="FunFam" id="2.60.40.3110:FF:000001">
    <property type="entry name" value="Putative fimbrial outer membrane usher"/>
    <property type="match status" value="1"/>
</dbReference>
<protein>
    <submittedName>
        <fullName evidence="13">Fimbrial biogenesis outer membrane usher protein</fullName>
    </submittedName>
</protein>
<organism evidence="13 14">
    <name type="scientific">Stenotrophomonas maltophilia</name>
    <name type="common">Pseudomonas maltophilia</name>
    <name type="synonym">Xanthomonas maltophilia</name>
    <dbReference type="NCBI Taxonomy" id="40324"/>
    <lineage>
        <taxon>Bacteria</taxon>
        <taxon>Pseudomonadati</taxon>
        <taxon>Pseudomonadota</taxon>
        <taxon>Gammaproteobacteria</taxon>
        <taxon>Lysobacterales</taxon>
        <taxon>Lysobacteraceae</taxon>
        <taxon>Stenotrophomonas</taxon>
        <taxon>Stenotrophomonas maltophilia group</taxon>
    </lineage>
</organism>
<dbReference type="GO" id="GO:0009297">
    <property type="term" value="P:pilus assembly"/>
    <property type="evidence" value="ECO:0007669"/>
    <property type="project" value="InterPro"/>
</dbReference>
<evidence type="ECO:0000313" key="13">
    <source>
        <dbReference type="EMBL" id="RTQ92005.1"/>
    </source>
</evidence>
<evidence type="ECO:0000256" key="4">
    <source>
        <dbReference type="ARBA" id="ARBA00022452"/>
    </source>
</evidence>
<dbReference type="InterPro" id="IPR042186">
    <property type="entry name" value="FimD_plug_dom"/>
</dbReference>
<gene>
    <name evidence="13" type="ORF">EKL94_01690</name>
</gene>
<comment type="caution">
    <text evidence="13">The sequence shown here is derived from an EMBL/GenBank/DDBJ whole genome shotgun (WGS) entry which is preliminary data.</text>
</comment>
<dbReference type="Proteomes" id="UP000271705">
    <property type="component" value="Unassembled WGS sequence"/>
</dbReference>
<dbReference type="Gene3D" id="2.60.40.2070">
    <property type="match status" value="1"/>
</dbReference>
<sequence length="839" mass="89367">MTAVRSCARSRAFPLSHLPRAIAGMLSISLPLGAAAAPAIEFSEGFLIGGQSIDMRRYAQGNPVEEGQHRVDVWINGQFHQTRDITFKASEGEAHARPCLPADLLDALQLREDHRQALHAQVADIGCIDLPAAIEGATATFDDSALQLQLTVPQAMQARRARGHVPAEHRDSGITAGFVNYTANHYRSTHRDSSYVGVSAGFNMGDWRLRHRASFNHRSQGSRYRTISSHLQRDLPALNSQLLLGEGNTGGELFDSVPFMGARLYTDERMLPDSLRGYAPAVRGIAEGNAVVSIRQNGIVIHEVSVAPGPFVIDDLYPTNSGGDLEVVVTEADGRSQRFNVSFSAVPQALRAGTSRFSASAGTLRDAGGRLAHLRFAEGTYARGLSNHLTALGGIQVAQGYRAAIAGAAVNTPVGAVGIDITHSQAELPGRPSVAGNSLRLNYQRYVASTGTNVGLAAYRYSTRGFLILNDVARAASDDWGYAGRARQRYQANLSQRLGAASQLFLNGGHVAFWDTAQRQTDFQFGFSSTVGRANYGVSVFRYRLGNGRPDTRYTFTFAVPLGRSESAPRANTQISHASGGQQVQAGVSGYLGERRAMSYSVSSTQGEGGNSSSAYLDYQGRYANVNAAYSRATGHSSQTLSASGALVVHAGGLNMGPPAGEGFALVHAPGAEGAQVGTGVDIRVARNGYALLPHVSPYRWNRIDLDPSGLPLEVEMLQTSQRVAPTAGGIVRVPFEVRRERTLFIDATDALGQPLPFAARVQREDGTPAGVVGQGGVIQLRGAQPEGALIVDPDGPQRCRLAYQLPDAPDAYGLSWAQATCQPFAVSLELAGAGPSIH</sequence>
<keyword evidence="3 9" id="KW-0813">Transport</keyword>
<dbReference type="PANTHER" id="PTHR30451">
    <property type="entry name" value="OUTER MEMBRANE USHER PROTEIN"/>
    <property type="match status" value="1"/>
</dbReference>
<evidence type="ECO:0000256" key="9">
    <source>
        <dbReference type="RuleBase" id="RU003884"/>
    </source>
</evidence>